<evidence type="ECO:0000256" key="1">
    <source>
        <dbReference type="ARBA" id="ARBA00004042"/>
    </source>
</evidence>
<comment type="catalytic activity">
    <reaction evidence="4 5">
        <text>an aliphatic primary amide = an aliphatic nitrile + H2O</text>
        <dbReference type="Rhea" id="RHEA:12673"/>
        <dbReference type="ChEBI" id="CHEBI:15377"/>
        <dbReference type="ChEBI" id="CHEBI:65285"/>
        <dbReference type="ChEBI" id="CHEBI:80291"/>
        <dbReference type="EC" id="4.2.1.84"/>
    </reaction>
</comment>
<comment type="similarity">
    <text evidence="2 5">Belongs to the nitrile hydratase subunit beta family.</text>
</comment>
<dbReference type="InterPro" id="IPR003168">
    <property type="entry name" value="Nitrile_hydratase_bsu"/>
</dbReference>
<comment type="function">
    <text evidence="1 5">NHase catalyzes the hydration of various nitrile compounds to the corresponding amides.</text>
</comment>
<dbReference type="InterPro" id="IPR008990">
    <property type="entry name" value="Elect_transpt_acc-like_dom_sf"/>
</dbReference>
<dbReference type="SUPFAM" id="SSF50090">
    <property type="entry name" value="Electron transport accessory proteins"/>
    <property type="match status" value="1"/>
</dbReference>
<dbReference type="EC" id="4.2.1.84" evidence="5"/>
<dbReference type="GO" id="GO:0018822">
    <property type="term" value="F:nitrile hydratase activity"/>
    <property type="evidence" value="ECO:0007669"/>
    <property type="project" value="UniProtKB-EC"/>
</dbReference>
<accession>A0A6I6HIQ7</accession>
<evidence type="ECO:0000256" key="4">
    <source>
        <dbReference type="ARBA" id="ARBA00044877"/>
    </source>
</evidence>
<protein>
    <recommendedName>
        <fullName evidence="5">Nitrile hydratase subunit beta</fullName>
        <shortName evidence="5">NHase</shortName>
        <ecNumber evidence="5">4.2.1.84</ecNumber>
    </recommendedName>
</protein>
<dbReference type="InterPro" id="IPR024690">
    <property type="entry name" value="CN_hydtase_beta_dom_C"/>
</dbReference>
<feature type="domain" description="Nitrile hydratase beta subunit" evidence="6">
    <location>
        <begin position="122"/>
        <end position="218"/>
    </location>
</feature>
<evidence type="ECO:0000313" key="8">
    <source>
        <dbReference type="EMBL" id="QGW81617.1"/>
    </source>
</evidence>
<dbReference type="PIRSF" id="PIRSF001427">
    <property type="entry name" value="NHase_beta"/>
    <property type="match status" value="1"/>
</dbReference>
<dbReference type="NCBIfam" id="TIGR03888">
    <property type="entry name" value="nitrile_beta"/>
    <property type="match status" value="1"/>
</dbReference>
<evidence type="ECO:0000256" key="3">
    <source>
        <dbReference type="ARBA" id="ARBA00023239"/>
    </source>
</evidence>
<dbReference type="EMBL" id="CP046622">
    <property type="protein sequence ID" value="QGW81617.1"/>
    <property type="molecule type" value="Genomic_DNA"/>
</dbReference>
<dbReference type="AlphaFoldDB" id="A0A6I6HIQ7"/>
<organism evidence="8 9">
    <name type="scientific">Variovorax paradoxus</name>
    <dbReference type="NCBI Taxonomy" id="34073"/>
    <lineage>
        <taxon>Bacteria</taxon>
        <taxon>Pseudomonadati</taxon>
        <taxon>Pseudomonadota</taxon>
        <taxon>Betaproteobacteria</taxon>
        <taxon>Burkholderiales</taxon>
        <taxon>Comamonadaceae</taxon>
        <taxon>Variovorax</taxon>
    </lineage>
</organism>
<evidence type="ECO:0000259" key="7">
    <source>
        <dbReference type="Pfam" id="PF21006"/>
    </source>
</evidence>
<dbReference type="GO" id="GO:0046914">
    <property type="term" value="F:transition metal ion binding"/>
    <property type="evidence" value="ECO:0007669"/>
    <property type="project" value="InterPro"/>
</dbReference>
<dbReference type="InterPro" id="IPR042262">
    <property type="entry name" value="CN_hydtase_beta_C"/>
</dbReference>
<feature type="domain" description="Nitrile hydratase beta subunit-like N-terminal" evidence="7">
    <location>
        <begin position="6"/>
        <end position="111"/>
    </location>
</feature>
<evidence type="ECO:0000259" key="6">
    <source>
        <dbReference type="Pfam" id="PF02211"/>
    </source>
</evidence>
<sequence>MSYVTHADLGGQPGFGPVTPEPEGELFHAGWEPRALALTLAMGATGSWNIDASRAMRETLPNYRDLSYYQIWLGALEQLMLQRGQVFADEIASGEMRHPAAPVARVLQAQNVPAVLAKGSPTERVAPGPARFAVGQAVRMHIGKANHHTRLPGYVQGKRGTIEHVHGAHVFADANAQGLDEQPQWLYTVVFEEAELWGDAVPRQNLSVSVDAWESYLEAAA</sequence>
<dbReference type="Gene3D" id="1.10.472.20">
    <property type="entry name" value="Nitrile hydratase, beta subunit"/>
    <property type="match status" value="1"/>
</dbReference>
<gene>
    <name evidence="8" type="primary">nthB</name>
    <name evidence="8" type="ORF">GOQ09_08445</name>
</gene>
<dbReference type="Pfam" id="PF02211">
    <property type="entry name" value="NHase_beta_C"/>
    <property type="match status" value="1"/>
</dbReference>
<keyword evidence="3 5" id="KW-0456">Lyase</keyword>
<dbReference type="OrthoDB" id="3478924at2"/>
<dbReference type="RefSeq" id="WP_157613030.1">
    <property type="nucleotide sequence ID" value="NZ_CP046622.1"/>
</dbReference>
<proteinExistence type="inferred from homology"/>
<name>A0A6I6HIQ7_VARPD</name>
<dbReference type="Proteomes" id="UP000425817">
    <property type="component" value="Chromosome"/>
</dbReference>
<evidence type="ECO:0000256" key="2">
    <source>
        <dbReference type="ARBA" id="ARBA00009098"/>
    </source>
</evidence>
<dbReference type="Gene3D" id="2.30.30.50">
    <property type="match status" value="1"/>
</dbReference>
<evidence type="ECO:0000256" key="5">
    <source>
        <dbReference type="PIRNR" id="PIRNR001427"/>
    </source>
</evidence>
<reference evidence="8 9" key="1">
    <citation type="submission" date="2019-12" db="EMBL/GenBank/DDBJ databases">
        <title>Hybrid Genome Assemblies of two High G+C Isolates from Undergraduate Microbiology Courses.</title>
        <authorList>
            <person name="Ne Ville C.J."/>
            <person name="Enright D."/>
            <person name="Hernandez I."/>
            <person name="Dodsworth J."/>
            <person name="Orwin P.M."/>
        </authorList>
    </citation>
    <scope>NUCLEOTIDE SEQUENCE [LARGE SCALE GENOMIC DNA]</scope>
    <source>
        <strain evidence="8 9">CSUSB</strain>
    </source>
</reference>
<dbReference type="InterPro" id="IPR049054">
    <property type="entry name" value="CN_hydtase_beta-like_N"/>
</dbReference>
<evidence type="ECO:0000313" key="9">
    <source>
        <dbReference type="Proteomes" id="UP000425817"/>
    </source>
</evidence>
<dbReference type="Pfam" id="PF21006">
    <property type="entry name" value="NHase_beta_N"/>
    <property type="match status" value="1"/>
</dbReference>